<accession>A0A6J5DG67</accession>
<dbReference type="Gene3D" id="3.30.70.1450">
    <property type="entry name" value="Regulator of K+ conductance, C-terminal domain"/>
    <property type="match status" value="2"/>
</dbReference>
<sequence length="610" mass="64908">MSFDLLITVACLACAVAMFLIGRPRADAVALIMIVALPLSGVITVKEALAGFSDANIILIAALFVLGDGLARTGVAQRVGDYLIARGGSSERRLLTLVMSVVGMMGAWMSSTAVVAIFIPIVIRIARQSDIPRARLLMPMSMAALTSGMLTLVATSSNLVINSALIYRGFRGLPFFSFTPIGVPILAMVIVYMTFASRFLKGSGRSEASNRPSVNDWVARYSLQGRAFRLRVAGHSPLVGKTLGRGGLGDHPDAHVVAIERRAGMGTTLLLATSESNIAPDDVLLLDADVTAFNVQSFCERFSLIVLRMSGAYFTDQRHDVGMAEVIVPPDSSLIGNVARSSVTLRRHGVTVVGLRRADAAVEHDLQNTRLKVGDTLLVVGPWINIFTMQSVEHDIVCLAMPIESEAYVPVPHKAVYAIGCMALVIILMLIPQVPNVLAGLIGCLLMGLLGCVSLDSGYRAIHWRSLVLIVGMLPFSIALRRTGGIDIVADAVLRLAGDWGPHGLLAAVFAMTLVVGLVISSTATAVLMAPVVIAIAEHLHASPYPFAMTTAIAASAAYMSPISTAVNALVNTAGGYRFQEFFKIGLPAAMAALVITIVLVPWFWPAYLH</sequence>
<organism evidence="9 10">
    <name type="scientific">Paraburkholderia humisilvae</name>
    <dbReference type="NCBI Taxonomy" id="627669"/>
    <lineage>
        <taxon>Bacteria</taxon>
        <taxon>Pseudomonadati</taxon>
        <taxon>Pseudomonadota</taxon>
        <taxon>Betaproteobacteria</taxon>
        <taxon>Burkholderiales</taxon>
        <taxon>Burkholderiaceae</taxon>
        <taxon>Paraburkholderia</taxon>
    </lineage>
</organism>
<evidence type="ECO:0000256" key="4">
    <source>
        <dbReference type="ARBA" id="ARBA00022737"/>
    </source>
</evidence>
<keyword evidence="2" id="KW-0813">Transport</keyword>
<feature type="transmembrane region" description="Helical" evidence="7">
    <location>
        <begin position="173"/>
        <end position="195"/>
    </location>
</feature>
<dbReference type="EMBL" id="CADIKH010000006">
    <property type="protein sequence ID" value="CAB3752162.1"/>
    <property type="molecule type" value="Genomic_DNA"/>
</dbReference>
<dbReference type="InterPro" id="IPR004680">
    <property type="entry name" value="Cit_transptr-like_dom"/>
</dbReference>
<feature type="transmembrane region" description="Helical" evidence="7">
    <location>
        <begin position="28"/>
        <end position="45"/>
    </location>
</feature>
<dbReference type="InterPro" id="IPR036721">
    <property type="entry name" value="RCK_C_sf"/>
</dbReference>
<name>A0A6J5DG67_9BURK</name>
<proteinExistence type="predicted"/>
<comment type="subcellular location">
    <subcellularLocation>
        <location evidence="1">Membrane</location>
        <topology evidence="1">Multi-pass membrane protein</topology>
    </subcellularLocation>
</comment>
<dbReference type="Pfam" id="PF02080">
    <property type="entry name" value="TrkA_C"/>
    <property type="match status" value="1"/>
</dbReference>
<keyword evidence="4" id="KW-0677">Repeat</keyword>
<feature type="domain" description="RCK C-terminal" evidence="8">
    <location>
        <begin position="311"/>
        <end position="395"/>
    </location>
</feature>
<dbReference type="Pfam" id="PF03600">
    <property type="entry name" value="CitMHS"/>
    <property type="match status" value="1"/>
</dbReference>
<reference evidence="9 10" key="1">
    <citation type="submission" date="2020-04" db="EMBL/GenBank/DDBJ databases">
        <authorList>
            <person name="De Canck E."/>
        </authorList>
    </citation>
    <scope>NUCLEOTIDE SEQUENCE [LARGE SCALE GENOMIC DNA]</scope>
    <source>
        <strain evidence="9 10">LMG 29542</strain>
    </source>
</reference>
<evidence type="ECO:0000256" key="1">
    <source>
        <dbReference type="ARBA" id="ARBA00004141"/>
    </source>
</evidence>
<dbReference type="GO" id="GO:0008324">
    <property type="term" value="F:monoatomic cation transmembrane transporter activity"/>
    <property type="evidence" value="ECO:0007669"/>
    <property type="project" value="InterPro"/>
</dbReference>
<feature type="transmembrane region" description="Helical" evidence="7">
    <location>
        <begin position="467"/>
        <end position="484"/>
    </location>
</feature>
<dbReference type="Proteomes" id="UP000494363">
    <property type="component" value="Unassembled WGS sequence"/>
</dbReference>
<evidence type="ECO:0000259" key="8">
    <source>
        <dbReference type="PROSITE" id="PS51202"/>
    </source>
</evidence>
<feature type="transmembrane region" description="Helical" evidence="7">
    <location>
        <begin position="585"/>
        <end position="605"/>
    </location>
</feature>
<keyword evidence="6 7" id="KW-0472">Membrane</keyword>
<feature type="transmembrane region" description="Helical" evidence="7">
    <location>
        <begin position="5"/>
        <end position="22"/>
    </location>
</feature>
<dbReference type="AlphaFoldDB" id="A0A6J5DG67"/>
<dbReference type="RefSeq" id="WP_175226007.1">
    <property type="nucleotide sequence ID" value="NZ_CADIKH010000006.1"/>
</dbReference>
<evidence type="ECO:0000313" key="10">
    <source>
        <dbReference type="Proteomes" id="UP000494363"/>
    </source>
</evidence>
<dbReference type="SUPFAM" id="SSF116726">
    <property type="entry name" value="TrkA C-terminal domain-like"/>
    <property type="match status" value="2"/>
</dbReference>
<dbReference type="InterPro" id="IPR031312">
    <property type="entry name" value="Na/sul_symport_CS"/>
</dbReference>
<dbReference type="InterPro" id="IPR006037">
    <property type="entry name" value="RCK_C"/>
</dbReference>
<dbReference type="PROSITE" id="PS51202">
    <property type="entry name" value="RCK_C"/>
    <property type="match status" value="1"/>
</dbReference>
<feature type="transmembrane region" description="Helical" evidence="7">
    <location>
        <begin position="504"/>
        <end position="537"/>
    </location>
</feature>
<evidence type="ECO:0000313" key="9">
    <source>
        <dbReference type="EMBL" id="CAB3752162.1"/>
    </source>
</evidence>
<evidence type="ECO:0000256" key="6">
    <source>
        <dbReference type="ARBA" id="ARBA00023136"/>
    </source>
</evidence>
<dbReference type="InterPro" id="IPR051679">
    <property type="entry name" value="DASS-Related_Transporters"/>
</dbReference>
<evidence type="ECO:0000256" key="3">
    <source>
        <dbReference type="ARBA" id="ARBA00022692"/>
    </source>
</evidence>
<dbReference type="PROSITE" id="PS01271">
    <property type="entry name" value="NA_SULFATE"/>
    <property type="match status" value="1"/>
</dbReference>
<dbReference type="PANTHER" id="PTHR43652:SF1">
    <property type="entry name" value="RESPONSE REGULATOR"/>
    <property type="match status" value="1"/>
</dbReference>
<dbReference type="PANTHER" id="PTHR43652">
    <property type="entry name" value="BASIC AMINO ACID ANTIPORTER YFCC-RELATED"/>
    <property type="match status" value="1"/>
</dbReference>
<dbReference type="GO" id="GO:0005886">
    <property type="term" value="C:plasma membrane"/>
    <property type="evidence" value="ECO:0007669"/>
    <property type="project" value="TreeGrafter"/>
</dbReference>
<dbReference type="GO" id="GO:0006813">
    <property type="term" value="P:potassium ion transport"/>
    <property type="evidence" value="ECO:0007669"/>
    <property type="project" value="InterPro"/>
</dbReference>
<evidence type="ECO:0000256" key="5">
    <source>
        <dbReference type="ARBA" id="ARBA00022989"/>
    </source>
</evidence>
<keyword evidence="10" id="KW-1185">Reference proteome</keyword>
<keyword evidence="5 7" id="KW-1133">Transmembrane helix</keyword>
<gene>
    <name evidence="9" type="ORF">LMG29542_01702</name>
</gene>
<evidence type="ECO:0000256" key="2">
    <source>
        <dbReference type="ARBA" id="ARBA00022448"/>
    </source>
</evidence>
<protein>
    <recommendedName>
        <fullName evidence="8">RCK C-terminal domain-containing protein</fullName>
    </recommendedName>
</protein>
<feature type="transmembrane region" description="Helical" evidence="7">
    <location>
        <begin position="144"/>
        <end position="167"/>
    </location>
</feature>
<keyword evidence="3 7" id="KW-0812">Transmembrane</keyword>
<feature type="transmembrane region" description="Helical" evidence="7">
    <location>
        <begin position="95"/>
        <end position="123"/>
    </location>
</feature>
<evidence type="ECO:0000256" key="7">
    <source>
        <dbReference type="SAM" id="Phobius"/>
    </source>
</evidence>